<evidence type="ECO:0000313" key="2">
    <source>
        <dbReference type="EMBL" id="AES62053.2"/>
    </source>
</evidence>
<evidence type="ECO:0000313" key="6">
    <source>
        <dbReference type="Proteomes" id="UP000265566"/>
    </source>
</evidence>
<gene>
    <name evidence="4" type="primary">11414159</name>
    <name evidence="2" type="ordered locus">MTR_1g093150</name>
    <name evidence="3" type="ORF">MtrunA17_Chr1g0187871</name>
</gene>
<dbReference type="OrthoDB" id="1305878at2759"/>
<evidence type="ECO:0000313" key="4">
    <source>
        <dbReference type="EnsemblPlants" id="AES62053"/>
    </source>
</evidence>
<dbReference type="PANTHER" id="PTHR46293">
    <property type="entry name" value="E3 UBIQUITIN PROTEIN LIGASE DRIP1"/>
    <property type="match status" value="1"/>
</dbReference>
<accession>A0A0C3USG5</accession>
<dbReference type="PaxDb" id="3880-AES62053"/>
<accession>G7I472</accession>
<evidence type="ECO:0000313" key="3">
    <source>
        <dbReference type="EMBL" id="RHN80399.1"/>
    </source>
</evidence>
<dbReference type="Proteomes" id="UP000265566">
    <property type="component" value="Chromosome 1"/>
</dbReference>
<feature type="compositionally biased region" description="Basic and acidic residues" evidence="1">
    <location>
        <begin position="243"/>
        <end position="253"/>
    </location>
</feature>
<dbReference type="GO" id="GO:0004842">
    <property type="term" value="F:ubiquitin-protein transferase activity"/>
    <property type="evidence" value="ECO:0007669"/>
    <property type="project" value="InterPro"/>
</dbReference>
<dbReference type="Gramene" id="rna4324">
    <property type="protein sequence ID" value="RHN80399.1"/>
    <property type="gene ID" value="gene4324"/>
</dbReference>
<evidence type="ECO:0000256" key="1">
    <source>
        <dbReference type="SAM" id="MobiDB-lite"/>
    </source>
</evidence>
<reference evidence="2 5" key="1">
    <citation type="journal article" date="2011" name="Nature">
        <title>The Medicago genome provides insight into the evolution of rhizobial symbioses.</title>
        <authorList>
            <person name="Young N.D."/>
            <person name="Debelle F."/>
            <person name="Oldroyd G.E."/>
            <person name="Geurts R."/>
            <person name="Cannon S.B."/>
            <person name="Udvardi M.K."/>
            <person name="Benedito V.A."/>
            <person name="Mayer K.F."/>
            <person name="Gouzy J."/>
            <person name="Schoof H."/>
            <person name="Van de Peer Y."/>
            <person name="Proost S."/>
            <person name="Cook D.R."/>
            <person name="Meyers B.C."/>
            <person name="Spannagl M."/>
            <person name="Cheung F."/>
            <person name="De Mita S."/>
            <person name="Krishnakumar V."/>
            <person name="Gundlach H."/>
            <person name="Zhou S."/>
            <person name="Mudge J."/>
            <person name="Bharti A.K."/>
            <person name="Murray J.D."/>
            <person name="Naoumkina M.A."/>
            <person name="Rosen B."/>
            <person name="Silverstein K.A."/>
            <person name="Tang H."/>
            <person name="Rombauts S."/>
            <person name="Zhao P.X."/>
            <person name="Zhou P."/>
            <person name="Barbe V."/>
            <person name="Bardou P."/>
            <person name="Bechner M."/>
            <person name="Bellec A."/>
            <person name="Berger A."/>
            <person name="Berges H."/>
            <person name="Bidwell S."/>
            <person name="Bisseling T."/>
            <person name="Choisne N."/>
            <person name="Couloux A."/>
            <person name="Denny R."/>
            <person name="Deshpande S."/>
            <person name="Dai X."/>
            <person name="Doyle J.J."/>
            <person name="Dudez A.M."/>
            <person name="Farmer A.D."/>
            <person name="Fouteau S."/>
            <person name="Franken C."/>
            <person name="Gibelin C."/>
            <person name="Gish J."/>
            <person name="Goldstein S."/>
            <person name="Gonzalez A.J."/>
            <person name="Green P.J."/>
            <person name="Hallab A."/>
            <person name="Hartog M."/>
            <person name="Hua A."/>
            <person name="Humphray S.J."/>
            <person name="Jeong D.H."/>
            <person name="Jing Y."/>
            <person name="Jocker A."/>
            <person name="Kenton S.M."/>
            <person name="Kim D.J."/>
            <person name="Klee K."/>
            <person name="Lai H."/>
            <person name="Lang C."/>
            <person name="Lin S."/>
            <person name="Macmil S.L."/>
            <person name="Magdelenat G."/>
            <person name="Matthews L."/>
            <person name="McCorrison J."/>
            <person name="Monaghan E.L."/>
            <person name="Mun J.H."/>
            <person name="Najar F.Z."/>
            <person name="Nicholson C."/>
            <person name="Noirot C."/>
            <person name="O'Bleness M."/>
            <person name="Paule C.R."/>
            <person name="Poulain J."/>
            <person name="Prion F."/>
            <person name="Qin B."/>
            <person name="Qu C."/>
            <person name="Retzel E.F."/>
            <person name="Riddle C."/>
            <person name="Sallet E."/>
            <person name="Samain S."/>
            <person name="Samson N."/>
            <person name="Sanders I."/>
            <person name="Saurat O."/>
            <person name="Scarpelli C."/>
            <person name="Schiex T."/>
            <person name="Segurens B."/>
            <person name="Severin A.J."/>
            <person name="Sherrier D.J."/>
            <person name="Shi R."/>
            <person name="Sims S."/>
            <person name="Singer S.R."/>
            <person name="Sinharoy S."/>
            <person name="Sterck L."/>
            <person name="Viollet A."/>
            <person name="Wang B.B."/>
            <person name="Wang K."/>
            <person name="Wang M."/>
            <person name="Wang X."/>
            <person name="Warfsmann J."/>
            <person name="Weissenbach J."/>
            <person name="White D.D."/>
            <person name="White J.D."/>
            <person name="Wiley G.B."/>
            <person name="Wincker P."/>
            <person name="Xing Y."/>
            <person name="Yang L."/>
            <person name="Yao Z."/>
            <person name="Ying F."/>
            <person name="Zhai J."/>
            <person name="Zhou L."/>
            <person name="Zuber A."/>
            <person name="Denarie J."/>
            <person name="Dixon R.A."/>
            <person name="May G.D."/>
            <person name="Schwartz D.C."/>
            <person name="Rogers J."/>
            <person name="Quetier F."/>
            <person name="Town C.D."/>
            <person name="Roe B.A."/>
        </authorList>
    </citation>
    <scope>NUCLEOTIDE SEQUENCE [LARGE SCALE GENOMIC DNA]</scope>
    <source>
        <strain evidence="2">A17</strain>
        <strain evidence="4 5">cv. Jemalong A17</strain>
    </source>
</reference>
<feature type="compositionally biased region" description="Basic and acidic residues" evidence="1">
    <location>
        <begin position="71"/>
        <end position="80"/>
    </location>
</feature>
<dbReference type="HOGENOM" id="CLU_669704_0_0_1"/>
<dbReference type="EMBL" id="PSQE01000001">
    <property type="protein sequence ID" value="RHN80399.1"/>
    <property type="molecule type" value="Genomic_DNA"/>
</dbReference>
<sequence length="411" mass="45772">MEIYRVDNSWIVLRDKLHPSEGTSVKSAENVPSTSLVTKIRKNSQSSSKSDAKKAKTAFTKVYKYVRRGKKIQEEPKEMQEELPITPQEPKVPASELADVADVKKDVKQHSGIGISDEGSTILSARRAKIAARKKFIRTELAPTSQPDKVTVDEKKDDKRPRLETSTETPKIRFKQNSSKPESSSQKIVFRNISRDTESRKGKAAVCEPLNLSVETTNKNKSPSNSTVQENGDIPMLVDSSDNDSHHVSKLTEAEGDQIESIPPKSTSLKIKLKSVANQEKRVKFSEDLNLPALAENESKKDCNPIWFSLVASKEQDVGALPQISSPYIMVRNGSLPVSHIKKHLVQKLDLASEAEVEILLRGKPVLCSMQLQNLVEMWLETMPKNERIQTSVGSSAKDFVMVLSYGRKAP</sequence>
<dbReference type="EMBL" id="CM001217">
    <property type="protein sequence ID" value="AES62053.2"/>
    <property type="molecule type" value="Genomic_DNA"/>
</dbReference>
<reference evidence="3" key="5">
    <citation type="journal article" date="2018" name="Nat. Plants">
        <title>Whole-genome landscape of Medicago truncatula symbiotic genes.</title>
        <authorList>
            <person name="Pecrix Y."/>
            <person name="Gamas P."/>
            <person name="Carrere S."/>
        </authorList>
    </citation>
    <scope>NUCLEOTIDE SEQUENCE</scope>
    <source>
        <tissue evidence="3">Leaves</tissue>
    </source>
</reference>
<reference evidence="2 5" key="2">
    <citation type="journal article" date="2014" name="BMC Genomics">
        <title>An improved genome release (version Mt4.0) for the model legume Medicago truncatula.</title>
        <authorList>
            <person name="Tang H."/>
            <person name="Krishnakumar V."/>
            <person name="Bidwell S."/>
            <person name="Rosen B."/>
            <person name="Chan A."/>
            <person name="Zhou S."/>
            <person name="Gentzbittel L."/>
            <person name="Childs K.L."/>
            <person name="Yandell M."/>
            <person name="Gundlach H."/>
            <person name="Mayer K.F."/>
            <person name="Schwartz D.C."/>
            <person name="Town C.D."/>
        </authorList>
    </citation>
    <scope>GENOME REANNOTATION</scope>
    <source>
        <strain evidence="4 5">cv. Jemalong A17</strain>
    </source>
</reference>
<feature type="region of interest" description="Disordered" evidence="1">
    <location>
        <begin position="71"/>
        <end position="93"/>
    </location>
</feature>
<dbReference type="EnsemblPlants" id="AES62053">
    <property type="protein sequence ID" value="AES62053"/>
    <property type="gene ID" value="MTR_1g093150"/>
</dbReference>
<dbReference type="InterPro" id="IPR044807">
    <property type="entry name" value="DRIP1-like"/>
</dbReference>
<protein>
    <recommendedName>
        <fullName evidence="7">E3 ubiquitin protein ligase DRIP2</fullName>
    </recommendedName>
</protein>
<proteinExistence type="predicted"/>
<feature type="region of interest" description="Disordered" evidence="1">
    <location>
        <begin position="135"/>
        <end position="263"/>
    </location>
</feature>
<feature type="compositionally biased region" description="Polar residues" evidence="1">
    <location>
        <begin position="213"/>
        <end position="230"/>
    </location>
</feature>
<organism evidence="2 5">
    <name type="scientific">Medicago truncatula</name>
    <name type="common">Barrel medic</name>
    <name type="synonym">Medicago tribuloides</name>
    <dbReference type="NCBI Taxonomy" id="3880"/>
    <lineage>
        <taxon>Eukaryota</taxon>
        <taxon>Viridiplantae</taxon>
        <taxon>Streptophyta</taxon>
        <taxon>Embryophyta</taxon>
        <taxon>Tracheophyta</taxon>
        <taxon>Spermatophyta</taxon>
        <taxon>Magnoliopsida</taxon>
        <taxon>eudicotyledons</taxon>
        <taxon>Gunneridae</taxon>
        <taxon>Pentapetalae</taxon>
        <taxon>rosids</taxon>
        <taxon>fabids</taxon>
        <taxon>Fabales</taxon>
        <taxon>Fabaceae</taxon>
        <taxon>Papilionoideae</taxon>
        <taxon>50 kb inversion clade</taxon>
        <taxon>NPAAA clade</taxon>
        <taxon>Hologalegina</taxon>
        <taxon>IRL clade</taxon>
        <taxon>Trifolieae</taxon>
        <taxon>Medicago</taxon>
    </lineage>
</organism>
<dbReference type="STRING" id="3880.G7I472"/>
<dbReference type="Proteomes" id="UP000002051">
    <property type="component" value="Unassembled WGS sequence"/>
</dbReference>
<feature type="compositionally biased region" description="Basic and acidic residues" evidence="1">
    <location>
        <begin position="150"/>
        <end position="165"/>
    </location>
</feature>
<reference evidence="4" key="3">
    <citation type="submission" date="2015-04" db="UniProtKB">
        <authorList>
            <consortium name="EnsemblPlants"/>
        </authorList>
    </citation>
    <scope>IDENTIFICATION</scope>
    <source>
        <strain evidence="4">cv. Jemalong A17</strain>
    </source>
</reference>
<evidence type="ECO:0008006" key="7">
    <source>
        <dbReference type="Google" id="ProtNLM"/>
    </source>
</evidence>
<feature type="compositionally biased region" description="Polar residues" evidence="1">
    <location>
        <begin position="166"/>
        <end position="187"/>
    </location>
</feature>
<keyword evidence="5" id="KW-1185">Reference proteome</keyword>
<dbReference type="eggNOG" id="KOG2660">
    <property type="taxonomic scope" value="Eukaryota"/>
</dbReference>
<dbReference type="PANTHER" id="PTHR46293:SF3">
    <property type="entry name" value="E3 UBIQUITIN PROTEIN LIGASE DRIPH-RELATED"/>
    <property type="match status" value="1"/>
</dbReference>
<evidence type="ECO:0000313" key="5">
    <source>
        <dbReference type="Proteomes" id="UP000002051"/>
    </source>
</evidence>
<dbReference type="AlphaFoldDB" id="G7I472"/>
<reference evidence="6" key="4">
    <citation type="journal article" date="2018" name="Nat. Plants">
        <title>Whole-genome landscape of Medicago truncatula symbiotic genes.</title>
        <authorList>
            <person name="Pecrix Y."/>
            <person name="Staton S.E."/>
            <person name="Sallet E."/>
            <person name="Lelandais-Briere C."/>
            <person name="Moreau S."/>
            <person name="Carrere S."/>
            <person name="Blein T."/>
            <person name="Jardinaud M.F."/>
            <person name="Latrasse D."/>
            <person name="Zouine M."/>
            <person name="Zahm M."/>
            <person name="Kreplak J."/>
            <person name="Mayjonade B."/>
            <person name="Satge C."/>
            <person name="Perez M."/>
            <person name="Cauet S."/>
            <person name="Marande W."/>
            <person name="Chantry-Darmon C."/>
            <person name="Lopez-Roques C."/>
            <person name="Bouchez O."/>
            <person name="Berard A."/>
            <person name="Debelle F."/>
            <person name="Munos S."/>
            <person name="Bendahmane A."/>
            <person name="Berges H."/>
            <person name="Niebel A."/>
            <person name="Buitink J."/>
            <person name="Frugier F."/>
            <person name="Benhamed M."/>
            <person name="Crespi M."/>
            <person name="Gouzy J."/>
            <person name="Gamas P."/>
        </authorList>
    </citation>
    <scope>NUCLEOTIDE SEQUENCE [LARGE SCALE GENOMIC DNA]</scope>
    <source>
        <strain evidence="6">cv. Jemalong A17</strain>
    </source>
</reference>
<name>G7I472_MEDTR</name>